<comment type="caution">
    <text evidence="1">The sequence shown here is derived from an EMBL/GenBank/DDBJ whole genome shotgun (WGS) entry which is preliminary data.</text>
</comment>
<evidence type="ECO:0000313" key="2">
    <source>
        <dbReference type="Proteomes" id="UP000287171"/>
    </source>
</evidence>
<dbReference type="EMBL" id="BIFT01000001">
    <property type="protein sequence ID" value="GCE28590.1"/>
    <property type="molecule type" value="Genomic_DNA"/>
</dbReference>
<gene>
    <name evidence="1" type="ORF">KDA_40740</name>
</gene>
<dbReference type="RefSeq" id="WP_126628792.1">
    <property type="nucleotide sequence ID" value="NZ_BIFT01000001.1"/>
</dbReference>
<organism evidence="1 2">
    <name type="scientific">Dictyobacter alpinus</name>
    <dbReference type="NCBI Taxonomy" id="2014873"/>
    <lineage>
        <taxon>Bacteria</taxon>
        <taxon>Bacillati</taxon>
        <taxon>Chloroflexota</taxon>
        <taxon>Ktedonobacteria</taxon>
        <taxon>Ktedonobacterales</taxon>
        <taxon>Dictyobacteraceae</taxon>
        <taxon>Dictyobacter</taxon>
    </lineage>
</organism>
<protein>
    <submittedName>
        <fullName evidence="1">Uncharacterized protein</fullName>
    </submittedName>
</protein>
<dbReference type="OrthoDB" id="172002at2"/>
<reference evidence="2" key="1">
    <citation type="submission" date="2018-12" db="EMBL/GenBank/DDBJ databases">
        <title>Tengunoibacter tsumagoiensis gen. nov., sp. nov., Dictyobacter kobayashii sp. nov., D. alpinus sp. nov., and D. joshuensis sp. nov. and description of Dictyobacteraceae fam. nov. within the order Ktedonobacterales isolated from Tengu-no-mugimeshi.</title>
        <authorList>
            <person name="Wang C.M."/>
            <person name="Zheng Y."/>
            <person name="Sakai Y."/>
            <person name="Toyoda A."/>
            <person name="Minakuchi Y."/>
            <person name="Abe K."/>
            <person name="Yokota A."/>
            <person name="Yabe S."/>
        </authorList>
    </citation>
    <scope>NUCLEOTIDE SEQUENCE [LARGE SCALE GENOMIC DNA]</scope>
    <source>
        <strain evidence="2">Uno16</strain>
    </source>
</reference>
<name>A0A402BBD1_9CHLR</name>
<keyword evidence="2" id="KW-1185">Reference proteome</keyword>
<proteinExistence type="predicted"/>
<accession>A0A402BBD1</accession>
<sequence length="118" mass="13630">MKHLPEERLLSINPLLQVVKRELISPPEQYQWAERVIRAVHAVFPATPAQNRDSWPVCQHYLKQAQACSDLLQHHQIIRPEAAELLERIAEYLHTQSLSTIADPLDHQARHIRAQLPA</sequence>
<evidence type="ECO:0000313" key="1">
    <source>
        <dbReference type="EMBL" id="GCE28590.1"/>
    </source>
</evidence>
<dbReference type="AlphaFoldDB" id="A0A402BBD1"/>
<dbReference type="Proteomes" id="UP000287171">
    <property type="component" value="Unassembled WGS sequence"/>
</dbReference>